<comment type="similarity">
    <text evidence="1">Belongs to the glutaminase family.</text>
</comment>
<comment type="catalytic activity">
    <reaction evidence="4">
        <text>L-glutamine + H2O = L-glutamate + NH4(+)</text>
        <dbReference type="Rhea" id="RHEA:15889"/>
        <dbReference type="ChEBI" id="CHEBI:15377"/>
        <dbReference type="ChEBI" id="CHEBI:28938"/>
        <dbReference type="ChEBI" id="CHEBI:29985"/>
        <dbReference type="ChEBI" id="CHEBI:58359"/>
        <dbReference type="EC" id="3.5.1.2"/>
    </reaction>
</comment>
<organism evidence="6 7">
    <name type="scientific">Rhodococcus jostii (strain RHA1)</name>
    <dbReference type="NCBI Taxonomy" id="101510"/>
    <lineage>
        <taxon>Bacteria</taxon>
        <taxon>Bacillati</taxon>
        <taxon>Actinomycetota</taxon>
        <taxon>Actinomycetes</taxon>
        <taxon>Mycobacteriales</taxon>
        <taxon>Nocardiaceae</taxon>
        <taxon>Rhodococcus</taxon>
    </lineage>
</organism>
<name>Q0SCG8_RHOJR</name>
<dbReference type="HOGENOM" id="CLU_2737385_0_0_11"/>
<protein>
    <recommendedName>
        <fullName evidence="2">glutaminase</fullName>
        <ecNumber evidence="2">3.5.1.2</ecNumber>
    </recommendedName>
</protein>
<dbReference type="KEGG" id="rha:RHA1_ro02963"/>
<dbReference type="Pfam" id="PF04960">
    <property type="entry name" value="Glutaminase"/>
    <property type="match status" value="1"/>
</dbReference>
<evidence type="ECO:0000256" key="1">
    <source>
        <dbReference type="ARBA" id="ARBA00011076"/>
    </source>
</evidence>
<accession>Q0SCG8</accession>
<dbReference type="GO" id="GO:0004359">
    <property type="term" value="F:glutaminase activity"/>
    <property type="evidence" value="ECO:0007669"/>
    <property type="project" value="UniProtKB-EC"/>
</dbReference>
<dbReference type="EC" id="3.5.1.2" evidence="2"/>
<evidence type="ECO:0000256" key="4">
    <source>
        <dbReference type="ARBA" id="ARBA00049534"/>
    </source>
</evidence>
<feature type="region of interest" description="Disordered" evidence="5">
    <location>
        <begin position="47"/>
        <end position="71"/>
    </location>
</feature>
<dbReference type="InterPro" id="IPR012338">
    <property type="entry name" value="Beta-lactam/transpept-like"/>
</dbReference>
<sequence length="71" mass="7466">MDPTLLGICVAEVTGLAFNSVVALELHDGSPMNPMADAGAVATTALIPASRLPNHRRDEIPDPSIEQRSQS</sequence>
<evidence type="ECO:0000313" key="7">
    <source>
        <dbReference type="Proteomes" id="UP000008710"/>
    </source>
</evidence>
<dbReference type="SUPFAM" id="SSF56601">
    <property type="entry name" value="beta-lactamase/transpeptidase-like"/>
    <property type="match status" value="1"/>
</dbReference>
<dbReference type="EMBL" id="CP000431">
    <property type="protein sequence ID" value="ABG94768.1"/>
    <property type="molecule type" value="Genomic_DNA"/>
</dbReference>
<reference evidence="7" key="1">
    <citation type="journal article" date="2006" name="Proc. Natl. Acad. Sci. U.S.A.">
        <title>The complete genome of Rhodococcus sp. RHA1 provides insights into a catabolic powerhouse.</title>
        <authorList>
            <person name="McLeod M.P."/>
            <person name="Warren R.L."/>
            <person name="Hsiao W.W.L."/>
            <person name="Araki N."/>
            <person name="Myhre M."/>
            <person name="Fernandes C."/>
            <person name="Miyazawa D."/>
            <person name="Wong W."/>
            <person name="Lillquist A.L."/>
            <person name="Wang D."/>
            <person name="Dosanjh M."/>
            <person name="Hara H."/>
            <person name="Petrescu A."/>
            <person name="Morin R.D."/>
            <person name="Yang G."/>
            <person name="Stott J.M."/>
            <person name="Schein J.E."/>
            <person name="Shin H."/>
            <person name="Smailus D."/>
            <person name="Siddiqui A.S."/>
            <person name="Marra M.A."/>
            <person name="Jones S.J.M."/>
            <person name="Holt R."/>
            <person name="Brinkman F.S.L."/>
            <person name="Miyauchi K."/>
            <person name="Fukuda M."/>
            <person name="Davies J.E."/>
            <person name="Mohn W.W."/>
            <person name="Eltis L.D."/>
        </authorList>
    </citation>
    <scope>NUCLEOTIDE SEQUENCE [LARGE SCALE GENOMIC DNA]</scope>
    <source>
        <strain evidence="7">RHA1</strain>
    </source>
</reference>
<gene>
    <name evidence="6" type="ordered locus">RHA1_ro02963</name>
</gene>
<dbReference type="GO" id="GO:0006541">
    <property type="term" value="P:glutamine metabolic process"/>
    <property type="evidence" value="ECO:0007669"/>
    <property type="project" value="InterPro"/>
</dbReference>
<evidence type="ECO:0000313" key="6">
    <source>
        <dbReference type="EMBL" id="ABG94768.1"/>
    </source>
</evidence>
<dbReference type="InterPro" id="IPR015868">
    <property type="entry name" value="Glutaminase"/>
</dbReference>
<dbReference type="Gene3D" id="1.10.1500.10">
    <property type="match status" value="1"/>
</dbReference>
<evidence type="ECO:0000256" key="3">
    <source>
        <dbReference type="ARBA" id="ARBA00022801"/>
    </source>
</evidence>
<keyword evidence="3" id="KW-0378">Hydrolase</keyword>
<dbReference type="Proteomes" id="UP000008710">
    <property type="component" value="Chromosome"/>
</dbReference>
<dbReference type="eggNOG" id="COG2066">
    <property type="taxonomic scope" value="Bacteria"/>
</dbReference>
<evidence type="ECO:0000256" key="5">
    <source>
        <dbReference type="SAM" id="MobiDB-lite"/>
    </source>
</evidence>
<dbReference type="AlphaFoldDB" id="Q0SCG8"/>
<proteinExistence type="inferred from homology"/>
<evidence type="ECO:0000256" key="2">
    <source>
        <dbReference type="ARBA" id="ARBA00012918"/>
    </source>
</evidence>